<evidence type="ECO:0000256" key="1">
    <source>
        <dbReference type="SAM" id="MobiDB-lite"/>
    </source>
</evidence>
<organism evidence="2 3">
    <name type="scientific">Blattamonas nauphoetae</name>
    <dbReference type="NCBI Taxonomy" id="2049346"/>
    <lineage>
        <taxon>Eukaryota</taxon>
        <taxon>Metamonada</taxon>
        <taxon>Preaxostyla</taxon>
        <taxon>Oxymonadida</taxon>
        <taxon>Blattamonas</taxon>
    </lineage>
</organism>
<name>A0ABQ9XQ09_9EUKA</name>
<evidence type="ECO:0000313" key="3">
    <source>
        <dbReference type="Proteomes" id="UP001281761"/>
    </source>
</evidence>
<gene>
    <name evidence="2" type="ORF">BLNAU_10968</name>
</gene>
<keyword evidence="3" id="KW-1185">Reference proteome</keyword>
<feature type="compositionally biased region" description="Basic and acidic residues" evidence="1">
    <location>
        <begin position="480"/>
        <end position="496"/>
    </location>
</feature>
<reference evidence="2 3" key="1">
    <citation type="journal article" date="2022" name="bioRxiv">
        <title>Genomics of Preaxostyla Flagellates Illuminates Evolutionary Transitions and the Path Towards Mitochondrial Loss.</title>
        <authorList>
            <person name="Novak L.V.F."/>
            <person name="Treitli S.C."/>
            <person name="Pyrih J."/>
            <person name="Halakuc P."/>
            <person name="Pipaliya S.V."/>
            <person name="Vacek V."/>
            <person name="Brzon O."/>
            <person name="Soukal P."/>
            <person name="Eme L."/>
            <person name="Dacks J.B."/>
            <person name="Karnkowska A."/>
            <person name="Elias M."/>
            <person name="Hampl V."/>
        </authorList>
    </citation>
    <scope>NUCLEOTIDE SEQUENCE [LARGE SCALE GENOMIC DNA]</scope>
    <source>
        <strain evidence="2">NAU3</strain>
        <tissue evidence="2">Gut</tissue>
    </source>
</reference>
<accession>A0ABQ9XQ09</accession>
<comment type="caution">
    <text evidence="2">The sequence shown here is derived from an EMBL/GenBank/DDBJ whole genome shotgun (WGS) entry which is preliminary data.</text>
</comment>
<dbReference type="Proteomes" id="UP001281761">
    <property type="component" value="Unassembled WGS sequence"/>
</dbReference>
<sequence length="525" mass="60081">MMLRKPVKETKESTKAKQTNFIEVFLCQICGECKPLRPMMLNSLLVLATESDWALSTILEVEYIKPLESYCSKTKPSAVPILTQLCFSPHPEVSRMTLTAISTRSDTDSETCSFLRTLKVPSRSTNRSWERVPFVGRLCSTLAAHVTKMKSLLTESSPSDGTISALSTTLPSESPLLDGNTVLDVIYEGLSLLNSLLFDMDSSFHSILIGCHFVPFLKSTIIACLDLLDHERSESNCRPSDRTALLIKILNNSWDCAADSLHPSHKSLHPVAESSFSDVHQLCSLLKRTCCLSTPNSQHLRMIISLTCNLRHFVPLVLEENLVERVMDASKPMTVPTTHGDFHLRLIWIVVNLVDDPEDITEDKEERKRIRKLQLDQVLKPAKQYLQFILQREEFISTDGKVDEDLPNRIASLLNQTMLLERDMFEDGEIVETGREEWEVGWLVEKTNERELVEKLTKIRKDDEKMKKDEKARWKKRVERQRETGHEDAMEGWLIRRDDETQSEIVEFTERISKENAEEAFEGEK</sequence>
<protein>
    <submittedName>
        <fullName evidence="2">Uncharacterized protein</fullName>
    </submittedName>
</protein>
<evidence type="ECO:0000313" key="2">
    <source>
        <dbReference type="EMBL" id="KAK2954151.1"/>
    </source>
</evidence>
<dbReference type="EMBL" id="JARBJD010000082">
    <property type="protein sequence ID" value="KAK2954151.1"/>
    <property type="molecule type" value="Genomic_DNA"/>
</dbReference>
<feature type="region of interest" description="Disordered" evidence="1">
    <location>
        <begin position="467"/>
        <end position="496"/>
    </location>
</feature>
<proteinExistence type="predicted"/>